<evidence type="ECO:0000259" key="10">
    <source>
        <dbReference type="PROSITE" id="PS50004"/>
    </source>
</evidence>
<evidence type="ECO:0000313" key="13">
    <source>
        <dbReference type="Proteomes" id="UP000694866"/>
    </source>
</evidence>
<organism evidence="13 14">
    <name type="scientific">Fopius arisanus</name>
    <dbReference type="NCBI Taxonomy" id="64838"/>
    <lineage>
        <taxon>Eukaryota</taxon>
        <taxon>Metazoa</taxon>
        <taxon>Ecdysozoa</taxon>
        <taxon>Arthropoda</taxon>
        <taxon>Hexapoda</taxon>
        <taxon>Insecta</taxon>
        <taxon>Pterygota</taxon>
        <taxon>Neoptera</taxon>
        <taxon>Endopterygota</taxon>
        <taxon>Hymenoptera</taxon>
        <taxon>Apocrita</taxon>
        <taxon>Ichneumonoidea</taxon>
        <taxon>Braconidae</taxon>
        <taxon>Opiinae</taxon>
        <taxon>Fopius</taxon>
    </lineage>
</organism>
<dbReference type="SUPFAM" id="SSF54171">
    <property type="entry name" value="DNA-binding domain"/>
    <property type="match status" value="1"/>
</dbReference>
<accession>A0A9R1U1F9</accession>
<keyword evidence="9" id="KW-0812">Transmembrane</keyword>
<dbReference type="SMART" id="SM00355">
    <property type="entry name" value="ZnF_C2H2"/>
    <property type="match status" value="1"/>
</dbReference>
<dbReference type="Gene3D" id="2.30.30.140">
    <property type="match status" value="2"/>
</dbReference>
<feature type="region of interest" description="Disordered" evidence="8">
    <location>
        <begin position="519"/>
        <end position="557"/>
    </location>
</feature>
<keyword evidence="2" id="KW-0479">Metal-binding</keyword>
<dbReference type="SMART" id="SM00391">
    <property type="entry name" value="MBD"/>
    <property type="match status" value="1"/>
</dbReference>
<dbReference type="Gene3D" id="2.60.40.150">
    <property type="entry name" value="C2 domain"/>
    <property type="match status" value="2"/>
</dbReference>
<dbReference type="InterPro" id="IPR035892">
    <property type="entry name" value="C2_domain_sf"/>
</dbReference>
<dbReference type="RefSeq" id="XP_011305561.1">
    <property type="nucleotide sequence ID" value="XM_011307259.1"/>
</dbReference>
<evidence type="ECO:0000256" key="4">
    <source>
        <dbReference type="ARBA" id="ARBA00022771"/>
    </source>
</evidence>
<feature type="compositionally biased region" description="Polar residues" evidence="8">
    <location>
        <begin position="1117"/>
        <end position="1128"/>
    </location>
</feature>
<name>A0A9R1U1F9_9HYME</name>
<evidence type="ECO:0000256" key="7">
    <source>
        <dbReference type="PROSITE-ProRule" id="PRU00042"/>
    </source>
</evidence>
<dbReference type="Pfam" id="PF00168">
    <property type="entry name" value="C2"/>
    <property type="match status" value="2"/>
</dbReference>
<dbReference type="SUPFAM" id="SSF49562">
    <property type="entry name" value="C2 domain (Calcium/lipid-binding domain, CaLB)"/>
    <property type="match status" value="2"/>
</dbReference>
<feature type="domain" description="C2" evidence="10">
    <location>
        <begin position="326"/>
        <end position="453"/>
    </location>
</feature>
<evidence type="ECO:0000256" key="2">
    <source>
        <dbReference type="ARBA" id="ARBA00022723"/>
    </source>
</evidence>
<dbReference type="CTD" id="41498"/>
<dbReference type="GO" id="GO:0003677">
    <property type="term" value="F:DNA binding"/>
    <property type="evidence" value="ECO:0007669"/>
    <property type="project" value="InterPro"/>
</dbReference>
<feature type="region of interest" description="Disordered" evidence="8">
    <location>
        <begin position="119"/>
        <end position="140"/>
    </location>
</feature>
<dbReference type="Pfam" id="PF20826">
    <property type="entry name" value="PHD_5"/>
    <property type="match status" value="1"/>
</dbReference>
<keyword evidence="13" id="KW-1185">Reference proteome</keyword>
<evidence type="ECO:0000259" key="11">
    <source>
        <dbReference type="PROSITE" id="PS50157"/>
    </source>
</evidence>
<proteinExistence type="predicted"/>
<dbReference type="CDD" id="cd01396">
    <property type="entry name" value="MeCP2_MBD"/>
    <property type="match status" value="1"/>
</dbReference>
<dbReference type="GO" id="GO:0008270">
    <property type="term" value="F:zinc ion binding"/>
    <property type="evidence" value="ECO:0007669"/>
    <property type="project" value="UniProtKB-KW"/>
</dbReference>
<evidence type="ECO:0000256" key="8">
    <source>
        <dbReference type="SAM" id="MobiDB-lite"/>
    </source>
</evidence>
<dbReference type="InterPro" id="IPR000008">
    <property type="entry name" value="C2_dom"/>
</dbReference>
<gene>
    <name evidence="14" type="primary">MBD-R2</name>
</gene>
<evidence type="ECO:0000256" key="9">
    <source>
        <dbReference type="SAM" id="Phobius"/>
    </source>
</evidence>
<dbReference type="GO" id="GO:0044545">
    <property type="term" value="C:NSL complex"/>
    <property type="evidence" value="ECO:0007669"/>
    <property type="project" value="TreeGrafter"/>
</dbReference>
<dbReference type="InterPro" id="IPR019786">
    <property type="entry name" value="Zinc_finger_PHD-type_CS"/>
</dbReference>
<dbReference type="InterPro" id="IPR013083">
    <property type="entry name" value="Znf_RING/FYVE/PHD"/>
</dbReference>
<dbReference type="PROSITE" id="PS50004">
    <property type="entry name" value="C2"/>
    <property type="match status" value="2"/>
</dbReference>
<dbReference type="Pfam" id="PF01429">
    <property type="entry name" value="MBD"/>
    <property type="match status" value="1"/>
</dbReference>
<dbReference type="CDD" id="cd00276">
    <property type="entry name" value="C2B_Synaptotagmin"/>
    <property type="match status" value="1"/>
</dbReference>
<feature type="domain" description="C2" evidence="10">
    <location>
        <begin position="189"/>
        <end position="308"/>
    </location>
</feature>
<protein>
    <submittedName>
        <fullName evidence="14">PHD finger protein 20</fullName>
    </submittedName>
</protein>
<comment type="subcellular location">
    <subcellularLocation>
        <location evidence="1">Nucleus</location>
    </subcellularLocation>
</comment>
<evidence type="ECO:0000256" key="1">
    <source>
        <dbReference type="ARBA" id="ARBA00004123"/>
    </source>
</evidence>
<keyword evidence="9" id="KW-0472">Membrane</keyword>
<evidence type="ECO:0000256" key="6">
    <source>
        <dbReference type="ARBA" id="ARBA00023242"/>
    </source>
</evidence>
<dbReference type="Proteomes" id="UP000694866">
    <property type="component" value="Unplaced"/>
</dbReference>
<keyword evidence="6" id="KW-0539">Nucleus</keyword>
<feature type="compositionally biased region" description="Polar residues" evidence="8">
    <location>
        <begin position="534"/>
        <end position="557"/>
    </location>
</feature>
<dbReference type="InterPro" id="IPR016177">
    <property type="entry name" value="DNA-bd_dom_sf"/>
</dbReference>
<reference evidence="14" key="1">
    <citation type="submission" date="2025-08" db="UniProtKB">
        <authorList>
            <consortium name="RefSeq"/>
        </authorList>
    </citation>
    <scope>IDENTIFICATION</scope>
    <source>
        <strain evidence="14">USDA-PBARC FA_bdor</strain>
        <tissue evidence="14">Whole organism</tissue>
    </source>
</reference>
<evidence type="ECO:0000259" key="12">
    <source>
        <dbReference type="PROSITE" id="PS50982"/>
    </source>
</evidence>
<dbReference type="InterPro" id="IPR043449">
    <property type="entry name" value="PHF20-like"/>
</dbReference>
<dbReference type="SMART" id="SM00239">
    <property type="entry name" value="C2"/>
    <property type="match status" value="2"/>
</dbReference>
<feature type="transmembrane region" description="Helical" evidence="9">
    <location>
        <begin position="6"/>
        <end position="29"/>
    </location>
</feature>
<dbReference type="PROSITE" id="PS01359">
    <property type="entry name" value="ZF_PHD_1"/>
    <property type="match status" value="1"/>
</dbReference>
<dbReference type="InterPro" id="IPR001739">
    <property type="entry name" value="Methyl_CpG_DNA-bd"/>
</dbReference>
<dbReference type="GeneID" id="105268026"/>
<feature type="region of interest" description="Disordered" evidence="8">
    <location>
        <begin position="760"/>
        <end position="889"/>
    </location>
</feature>
<feature type="region of interest" description="Disordered" evidence="8">
    <location>
        <begin position="1106"/>
        <end position="1148"/>
    </location>
</feature>
<dbReference type="InterPro" id="IPR011011">
    <property type="entry name" value="Znf_FYVE_PHD"/>
</dbReference>
<feature type="compositionally biased region" description="Basic and acidic residues" evidence="8">
    <location>
        <begin position="799"/>
        <end position="810"/>
    </location>
</feature>
<dbReference type="InterPro" id="IPR004092">
    <property type="entry name" value="Mbt"/>
</dbReference>
<sequence length="1654" mass="185272">MDSHSAGAVAVLGTVGAATGAISAVLFYAMCMKRKRFALFPGGKGPLNWFEKDLLDRAKEAEKTSKEDFIELGNVASLACNPTIPSELNDNICDDVEWQRKDPPYDTSILNSREVIQRLSSEGDDEPKTPVSPFAPPLPGGAVVASDDRMVIVRPQPRTSTGSRLNSADSDSVFQKQSSWSSSSSIDEPAGELQLSLFYDSTNGILVVKLLEAHDLRARELSGSADPYAKIRLLPDRSNTWQTKVHKRTLNPVFNEEFKFETASLTGTTLEVLLYDFDAAAKHRGLGYMRLPLPPNGGDTLDETPLELMRPIHRYGAEGSIYRSDPLGELMVSLFYDATAAKLTVIVVRAINLVIADDAGTQNSETYVKVGIFKDGKSFKKKRTIICRDPQNPVWNDVLTFDLGSDILSTCTLEFSVVKTSDQILAKCEVSKKCQRELFHRALAGKGASVQWVPLMGVDKRERSLSLFHRIVLSLTDGHRVLRWRCSNRSTMPVKSLKVSYPQEDLDLVKSKMNVNETIQPDSMGYNDSCGEACNSSRPTSSADSLNPSEGASSQDDNEIFTQLEETALMNRIDEKVKRIEINEVPPAEPPPANKTAVLGEIKNPRSMENIRKTKAVTRGDLKFFAGAKLEAKDFNDQWYAARVVEIDWVDREVLIHFDKWNSRFDEWIPMDSPRLRMLQVQPSEQAKLDWVIATPDPKPKGFSTGERILATWADGRKYPATVKAVLGNDRYDVLFDDGYAKVVRSSKMTKIAGAVEKSNTQQLPMETETYIGSKQERRDKKRKHTVTELFSSRKRTKSDKEGTSKKEEMPDVPDQEPEVAEANEATPSYDSGAEMLKGFPSSKKVKNFSKKKRESPKVESDPEDDPGPEWVDGEPQGIESFTTDGSRRSIIVPDKRLPTGWQKHFVQRKTGNSAGKWDVLFVQKSSGKKFRSRSDLKTFFEGQGQMHYNTEMFDFCIHRRKRSGGGRNFSVKTDSPVETPKKIKTLLPKSKTSPTATVGSENLLLSPVNSPYSPAPVTAPGVVGTPTDPGAVFVGGLRVEMEDGAFKCPIEGCTKTFRKENLLQMHIKHYHKEYSQYVGSTPNVADLAYARTIGESIQDVTPKKTVDKRRSLPERSMQTFSSMSPLTTPLHDVSASDGNTTRDDSKLEMMSPMSHCSMDITDDGIQRTEIGAMSPGALFDMKIREEKTQVGIKTLLPVRPSTVDPQKSDRFKSHDEPGSFERLKGQRKRQLSEYSSDASTKSRKPKGMQDLTDEYGDLDDSALDAEGPVGPIYRYSRRKSDPKSDENSQSNSEVAMIEVNGELVKVEQLEREEIINCTCGITEEDGLMVQCELCLCWQHGHCSAIERERDVPDKYVCYICRNPHRGRSSMKYSHDQDWIKEGKLEILENRTRDSEAINKRTAMLKRSYDLVGALIQIQKILHSLRVKINVAQKKDHPKLYLWANNWEKSEIADVNLEPVPIMEVIIPKTEMEDIFIEPKIKIEKIIDDKDIKSDNEGKSIASDSELMKILEEDNSVIGNQGSDSKGKKVDDKTGGHILLDALTRSEAKGEEIKSEEEKPEVPLEMVKQMQPIIPEPEAPIDPFECRLRLFEHIEHFQNHLDAKLMEVEAQVDALEAMEANNDAPSSDVSVRDKETIQMLLRDLKTIQKLAAQC</sequence>
<dbReference type="PANTHER" id="PTHR15856">
    <property type="entry name" value="PHD FINGER PROTEIN 20-RELATED"/>
    <property type="match status" value="1"/>
</dbReference>
<dbReference type="GO" id="GO:0006357">
    <property type="term" value="P:regulation of transcription by RNA polymerase II"/>
    <property type="evidence" value="ECO:0007669"/>
    <property type="project" value="TreeGrafter"/>
</dbReference>
<evidence type="ECO:0000256" key="5">
    <source>
        <dbReference type="ARBA" id="ARBA00022833"/>
    </source>
</evidence>
<evidence type="ECO:0000313" key="14">
    <source>
        <dbReference type="RefSeq" id="XP_011305561.1"/>
    </source>
</evidence>
<dbReference type="PROSITE" id="PS50982">
    <property type="entry name" value="MBD"/>
    <property type="match status" value="1"/>
</dbReference>
<feature type="compositionally biased region" description="Basic and acidic residues" evidence="8">
    <location>
        <begin position="1207"/>
        <end position="1225"/>
    </location>
</feature>
<keyword evidence="9" id="KW-1133">Transmembrane helix</keyword>
<feature type="compositionally biased region" description="Basic residues" evidence="8">
    <location>
        <begin position="844"/>
        <end position="855"/>
    </location>
</feature>
<feature type="domain" description="C2H2-type" evidence="11">
    <location>
        <begin position="1047"/>
        <end position="1077"/>
    </location>
</feature>
<feature type="region of interest" description="Disordered" evidence="8">
    <location>
        <begin position="1195"/>
        <end position="1294"/>
    </location>
</feature>
<dbReference type="PRINTS" id="PR00360">
    <property type="entry name" value="C2DOMAIN"/>
</dbReference>
<feature type="compositionally biased region" description="Acidic residues" evidence="8">
    <location>
        <begin position="1252"/>
        <end position="1264"/>
    </location>
</feature>
<feature type="compositionally biased region" description="Acidic residues" evidence="8">
    <location>
        <begin position="811"/>
        <end position="822"/>
    </location>
</feature>
<dbReference type="CDD" id="cd20104">
    <property type="entry name" value="MBT_PHF20L1-like"/>
    <property type="match status" value="1"/>
</dbReference>
<keyword evidence="4 7" id="KW-0863">Zinc-finger</keyword>
<dbReference type="Gene3D" id="3.30.40.10">
    <property type="entry name" value="Zinc/RING finger domain, C3HC4 (zinc finger)"/>
    <property type="match status" value="1"/>
</dbReference>
<dbReference type="GO" id="GO:0005634">
    <property type="term" value="C:nucleus"/>
    <property type="evidence" value="ECO:0007669"/>
    <property type="project" value="UniProtKB-SubCell"/>
</dbReference>
<dbReference type="PROSITE" id="PS50157">
    <property type="entry name" value="ZINC_FINGER_C2H2_2"/>
    <property type="match status" value="1"/>
</dbReference>
<dbReference type="PANTHER" id="PTHR15856:SF51">
    <property type="entry name" value="MBD-R2"/>
    <property type="match status" value="1"/>
</dbReference>
<dbReference type="PROSITE" id="PS00028">
    <property type="entry name" value="ZINC_FINGER_C2H2_1"/>
    <property type="match status" value="1"/>
</dbReference>
<dbReference type="KEGG" id="fas:105268026"/>
<keyword evidence="3" id="KW-0677">Repeat</keyword>
<dbReference type="Pfam" id="PF02820">
    <property type="entry name" value="MBT"/>
    <property type="match status" value="1"/>
</dbReference>
<evidence type="ECO:0000256" key="3">
    <source>
        <dbReference type="ARBA" id="ARBA00022737"/>
    </source>
</evidence>
<feature type="domain" description="MBD" evidence="12">
    <location>
        <begin position="888"/>
        <end position="961"/>
    </location>
</feature>
<dbReference type="SUPFAM" id="SSF63748">
    <property type="entry name" value="Tudor/PWWP/MBT"/>
    <property type="match status" value="2"/>
</dbReference>
<dbReference type="SUPFAM" id="SSF57903">
    <property type="entry name" value="FYVE/PHD zinc finger"/>
    <property type="match status" value="1"/>
</dbReference>
<dbReference type="SMART" id="SM00333">
    <property type="entry name" value="TUDOR"/>
    <property type="match status" value="2"/>
</dbReference>
<dbReference type="SMART" id="SM00561">
    <property type="entry name" value="MBT"/>
    <property type="match status" value="1"/>
</dbReference>
<keyword evidence="5" id="KW-0862">Zinc</keyword>
<dbReference type="CDD" id="cd20386">
    <property type="entry name" value="Tudor_PHF20-like"/>
    <property type="match status" value="1"/>
</dbReference>
<dbReference type="InterPro" id="IPR002999">
    <property type="entry name" value="Tudor"/>
</dbReference>
<dbReference type="InterPro" id="IPR013087">
    <property type="entry name" value="Znf_C2H2_type"/>
</dbReference>
<dbReference type="Gene3D" id="3.30.890.10">
    <property type="entry name" value="Methyl-cpg-binding Protein 2, Chain A"/>
    <property type="match status" value="1"/>
</dbReference>
<dbReference type="OrthoDB" id="161570at2759"/>